<evidence type="ECO:0000313" key="2">
    <source>
        <dbReference type="Proteomes" id="UP000738126"/>
    </source>
</evidence>
<dbReference type="SUPFAM" id="SSF55961">
    <property type="entry name" value="Bet v1-like"/>
    <property type="match status" value="1"/>
</dbReference>
<dbReference type="Gene3D" id="3.30.530.20">
    <property type="match status" value="1"/>
</dbReference>
<proteinExistence type="predicted"/>
<dbReference type="EMBL" id="NRSH01000068">
    <property type="protein sequence ID" value="MBK1726792.1"/>
    <property type="molecule type" value="Genomic_DNA"/>
</dbReference>
<evidence type="ECO:0008006" key="3">
    <source>
        <dbReference type="Google" id="ProtNLM"/>
    </source>
</evidence>
<dbReference type="InterPro" id="IPR019587">
    <property type="entry name" value="Polyketide_cyclase/dehydratase"/>
</dbReference>
<comment type="caution">
    <text evidence="1">The sequence shown here is derived from an EMBL/GenBank/DDBJ whole genome shotgun (WGS) entry which is preliminary data.</text>
</comment>
<name>A0ABS1E6L8_9GAMM</name>
<dbReference type="Pfam" id="PF10604">
    <property type="entry name" value="Polyketide_cyc2"/>
    <property type="match status" value="1"/>
</dbReference>
<reference evidence="1 2" key="1">
    <citation type="journal article" date="2020" name="Microorganisms">
        <title>Osmotic Adaptation and Compatible Solute Biosynthesis of Phototrophic Bacteria as Revealed from Genome Analyses.</title>
        <authorList>
            <person name="Imhoff J.F."/>
            <person name="Rahn T."/>
            <person name="Kunzel S."/>
            <person name="Keller A."/>
            <person name="Neulinger S.C."/>
        </authorList>
    </citation>
    <scope>NUCLEOTIDE SEQUENCE [LARGE SCALE GENOMIC DNA]</scope>
    <source>
        <strain evidence="1 2">DSM 15116</strain>
    </source>
</reference>
<keyword evidence="2" id="KW-1185">Reference proteome</keyword>
<protein>
    <recommendedName>
        <fullName evidence="3">Polyketide cyclase/dehydrase</fullName>
    </recommendedName>
</protein>
<organism evidence="1 2">
    <name type="scientific">Halorhodospira neutriphila</name>
    <dbReference type="NCBI Taxonomy" id="168379"/>
    <lineage>
        <taxon>Bacteria</taxon>
        <taxon>Pseudomonadati</taxon>
        <taxon>Pseudomonadota</taxon>
        <taxon>Gammaproteobacteria</taxon>
        <taxon>Chromatiales</taxon>
        <taxon>Ectothiorhodospiraceae</taxon>
        <taxon>Halorhodospira</taxon>
    </lineage>
</organism>
<accession>A0ABS1E6L8</accession>
<dbReference type="InterPro" id="IPR023393">
    <property type="entry name" value="START-like_dom_sf"/>
</dbReference>
<evidence type="ECO:0000313" key="1">
    <source>
        <dbReference type="EMBL" id="MBK1726792.1"/>
    </source>
</evidence>
<dbReference type="RefSeq" id="WP_200258722.1">
    <property type="nucleotide sequence ID" value="NZ_NRSH01000068.1"/>
</dbReference>
<dbReference type="Proteomes" id="UP000738126">
    <property type="component" value="Unassembled WGS sequence"/>
</dbReference>
<gene>
    <name evidence="1" type="ORF">CKO13_07120</name>
</gene>
<sequence length="128" mass="13983">MDVHLDTAASPEALWAVLTDTQQWPIWGPSVRAVASPTRFIHLGTAGRITVTGIGLRLPFEITAFEPGRRWCWRVGRLPATGHRVDPLPGGGGRIVFEIPPWAFAYAPVCRLACRRIARLAAAAPPRP</sequence>